<evidence type="ECO:0000313" key="2">
    <source>
        <dbReference type="Proteomes" id="UP000799767"/>
    </source>
</evidence>
<accession>A0A6A6PYA8</accession>
<protein>
    <submittedName>
        <fullName evidence="1">Aspartic peptidase domain-containing protein</fullName>
    </submittedName>
</protein>
<name>A0A6A6PYA8_9PEZI</name>
<reference evidence="1" key="1">
    <citation type="journal article" date="2020" name="Stud. Mycol.">
        <title>101 Dothideomycetes genomes: a test case for predicting lifestyles and emergence of pathogens.</title>
        <authorList>
            <person name="Haridas S."/>
            <person name="Albert R."/>
            <person name="Binder M."/>
            <person name="Bloem J."/>
            <person name="Labutti K."/>
            <person name="Salamov A."/>
            <person name="Andreopoulos B."/>
            <person name="Baker S."/>
            <person name="Barry K."/>
            <person name="Bills G."/>
            <person name="Bluhm B."/>
            <person name="Cannon C."/>
            <person name="Castanera R."/>
            <person name="Culley D."/>
            <person name="Daum C."/>
            <person name="Ezra D."/>
            <person name="Gonzalez J."/>
            <person name="Henrissat B."/>
            <person name="Kuo A."/>
            <person name="Liang C."/>
            <person name="Lipzen A."/>
            <person name="Lutzoni F."/>
            <person name="Magnuson J."/>
            <person name="Mondo S."/>
            <person name="Nolan M."/>
            <person name="Ohm R."/>
            <person name="Pangilinan J."/>
            <person name="Park H.-J."/>
            <person name="Ramirez L."/>
            <person name="Alfaro M."/>
            <person name="Sun H."/>
            <person name="Tritt A."/>
            <person name="Yoshinaga Y."/>
            <person name="Zwiers L.-H."/>
            <person name="Turgeon B."/>
            <person name="Goodwin S."/>
            <person name="Spatafora J."/>
            <person name="Crous P."/>
            <person name="Grigoriev I."/>
        </authorList>
    </citation>
    <scope>NUCLEOTIDE SEQUENCE</scope>
    <source>
        <strain evidence="1">CBS 113389</strain>
    </source>
</reference>
<dbReference type="Gene3D" id="2.40.70.10">
    <property type="entry name" value="Acid Proteases"/>
    <property type="match status" value="2"/>
</dbReference>
<dbReference type="GeneID" id="54478900"/>
<proteinExistence type="predicted"/>
<dbReference type="InterPro" id="IPR021109">
    <property type="entry name" value="Peptidase_aspartic_dom_sf"/>
</dbReference>
<dbReference type="RefSeq" id="XP_033591757.1">
    <property type="nucleotide sequence ID" value="XM_033737898.1"/>
</dbReference>
<dbReference type="SUPFAM" id="SSF50630">
    <property type="entry name" value="Acid proteases"/>
    <property type="match status" value="1"/>
</dbReference>
<dbReference type="Proteomes" id="UP000799767">
    <property type="component" value="Unassembled WGS sequence"/>
</dbReference>
<dbReference type="AlphaFoldDB" id="A0A6A6PYA8"/>
<keyword evidence="2" id="KW-1185">Reference proteome</keyword>
<organism evidence="1 2">
    <name type="scientific">Neohortaea acidophila</name>
    <dbReference type="NCBI Taxonomy" id="245834"/>
    <lineage>
        <taxon>Eukaryota</taxon>
        <taxon>Fungi</taxon>
        <taxon>Dikarya</taxon>
        <taxon>Ascomycota</taxon>
        <taxon>Pezizomycotina</taxon>
        <taxon>Dothideomycetes</taxon>
        <taxon>Dothideomycetidae</taxon>
        <taxon>Mycosphaerellales</taxon>
        <taxon>Teratosphaeriaceae</taxon>
        <taxon>Neohortaea</taxon>
    </lineage>
</organism>
<evidence type="ECO:0000313" key="1">
    <source>
        <dbReference type="EMBL" id="KAF2485188.1"/>
    </source>
</evidence>
<sequence>MSPSLWTALAAVSTAYAASDNSQVFALPVKDVSLSNGKLMRGVPISAGTPSQSFAVVPQAHFDDTILYTKSSGACASNATSATCVTLCGGLYDQQTSSSSSTIDQDPGNDSIVGDDLLIGNSSLSDYPIVLPITEWGPTGNTLGSLGVSPNSTLLNALLTAGKIASRSYSWWWGVQTSTNLAATDGQLVLGGFDAAKMQGSQYSFPLVAPTRTALLACLQACIMPDAPLIAYIPQTPYFKTFQALTGTSNVGTELQPATLNYQGMLFPQSNVYKGNLTISINNEIAFEFPNDQLVLPNANVQPDGSILADQAAPELLLGSVLGPSSGWAVLGRSFFQAAYLAVNYDAGNFTISLWAREERLA</sequence>
<dbReference type="OrthoDB" id="5361565at2759"/>
<gene>
    <name evidence="1" type="ORF">BDY17DRAFT_332621</name>
</gene>
<dbReference type="EMBL" id="MU001633">
    <property type="protein sequence ID" value="KAF2485188.1"/>
    <property type="molecule type" value="Genomic_DNA"/>
</dbReference>